<accession>A0A450XNP1</accession>
<evidence type="ECO:0000313" key="3">
    <source>
        <dbReference type="EMBL" id="VFK30758.1"/>
    </source>
</evidence>
<feature type="region of interest" description="Disordered" evidence="1">
    <location>
        <begin position="1"/>
        <end position="32"/>
    </location>
</feature>
<name>A0A450XNP1_9GAMM</name>
<protein>
    <submittedName>
        <fullName evidence="3">Uncharacterized protein</fullName>
    </submittedName>
</protein>
<dbReference type="AlphaFoldDB" id="A0A450XNP1"/>
<evidence type="ECO:0000313" key="2">
    <source>
        <dbReference type="EMBL" id="VFK15508.1"/>
    </source>
</evidence>
<sequence length="55" mass="6380">MLAWDNIETKRDENGQPVTRWDGRTTKTHPVTGEQVPDEVARMAVERYVNPRKAE</sequence>
<organism evidence="3">
    <name type="scientific">Candidatus Kentrum sp. LPFa</name>
    <dbReference type="NCBI Taxonomy" id="2126335"/>
    <lineage>
        <taxon>Bacteria</taxon>
        <taxon>Pseudomonadati</taxon>
        <taxon>Pseudomonadota</taxon>
        <taxon>Gammaproteobacteria</taxon>
        <taxon>Candidatus Kentrum</taxon>
    </lineage>
</organism>
<dbReference type="EMBL" id="CAADFP010000119">
    <property type="protein sequence ID" value="VFK30758.1"/>
    <property type="molecule type" value="Genomic_DNA"/>
</dbReference>
<gene>
    <name evidence="2" type="ORF">BECKLPF1236A_GA0070988_101277</name>
    <name evidence="3" type="ORF">BECKLPF1236C_GA0070990_101198</name>
</gene>
<reference evidence="3" key="1">
    <citation type="submission" date="2019-02" db="EMBL/GenBank/DDBJ databases">
        <authorList>
            <person name="Gruber-Vodicka R. H."/>
            <person name="Seah K. B. B."/>
        </authorList>
    </citation>
    <scope>NUCLEOTIDE SEQUENCE</scope>
    <source>
        <strain evidence="2">BECK_S312</strain>
        <strain evidence="3">BECK_S426</strain>
    </source>
</reference>
<proteinExistence type="predicted"/>
<dbReference type="EMBL" id="CAADFM010000127">
    <property type="protein sequence ID" value="VFK15508.1"/>
    <property type="molecule type" value="Genomic_DNA"/>
</dbReference>
<evidence type="ECO:0000256" key="1">
    <source>
        <dbReference type="SAM" id="MobiDB-lite"/>
    </source>
</evidence>